<evidence type="ECO:0000313" key="9">
    <source>
        <dbReference type="Proteomes" id="UP000821866"/>
    </source>
</evidence>
<dbReference type="PANTHER" id="PTHR21421:SF29">
    <property type="entry name" value="GUSTATORY RECEPTOR 5A FOR TREHALOSE-RELATED"/>
    <property type="match status" value="1"/>
</dbReference>
<proteinExistence type="predicted"/>
<keyword evidence="5" id="KW-0675">Receptor</keyword>
<name>A0A9J6F365_RHIMP</name>
<evidence type="ECO:0000256" key="3">
    <source>
        <dbReference type="ARBA" id="ARBA00022989"/>
    </source>
</evidence>
<dbReference type="GO" id="GO:0038023">
    <property type="term" value="F:signaling receptor activity"/>
    <property type="evidence" value="ECO:0007669"/>
    <property type="project" value="UniProtKB-ARBA"/>
</dbReference>
<organism evidence="8 9">
    <name type="scientific">Rhipicephalus microplus</name>
    <name type="common">Cattle tick</name>
    <name type="synonym">Boophilus microplus</name>
    <dbReference type="NCBI Taxonomy" id="6941"/>
    <lineage>
        <taxon>Eukaryota</taxon>
        <taxon>Metazoa</taxon>
        <taxon>Ecdysozoa</taxon>
        <taxon>Arthropoda</taxon>
        <taxon>Chelicerata</taxon>
        <taxon>Arachnida</taxon>
        <taxon>Acari</taxon>
        <taxon>Parasitiformes</taxon>
        <taxon>Ixodida</taxon>
        <taxon>Ixodoidea</taxon>
        <taxon>Ixodidae</taxon>
        <taxon>Rhipicephalinae</taxon>
        <taxon>Rhipicephalus</taxon>
        <taxon>Boophilus</taxon>
    </lineage>
</organism>
<evidence type="ECO:0008006" key="10">
    <source>
        <dbReference type="Google" id="ProtNLM"/>
    </source>
</evidence>
<dbReference type="AlphaFoldDB" id="A0A9J6F365"/>
<keyword evidence="3 7" id="KW-1133">Transmembrane helix</keyword>
<evidence type="ECO:0000256" key="2">
    <source>
        <dbReference type="ARBA" id="ARBA00022692"/>
    </source>
</evidence>
<dbReference type="Proteomes" id="UP000821866">
    <property type="component" value="Chromosome 1"/>
</dbReference>
<accession>A0A9J6F365</accession>
<keyword evidence="2 7" id="KW-0812">Transmembrane</keyword>
<feature type="transmembrane region" description="Helical" evidence="7">
    <location>
        <begin position="410"/>
        <end position="429"/>
    </location>
</feature>
<dbReference type="GO" id="GO:0007606">
    <property type="term" value="P:sensory perception of chemical stimulus"/>
    <property type="evidence" value="ECO:0007669"/>
    <property type="project" value="TreeGrafter"/>
</dbReference>
<evidence type="ECO:0000313" key="8">
    <source>
        <dbReference type="EMBL" id="KAH8040552.1"/>
    </source>
</evidence>
<feature type="transmembrane region" description="Helical" evidence="7">
    <location>
        <begin position="475"/>
        <end position="495"/>
    </location>
</feature>
<feature type="transmembrane region" description="Helical" evidence="7">
    <location>
        <begin position="507"/>
        <end position="531"/>
    </location>
</feature>
<evidence type="ECO:0000256" key="4">
    <source>
        <dbReference type="ARBA" id="ARBA00023136"/>
    </source>
</evidence>
<evidence type="ECO:0000256" key="1">
    <source>
        <dbReference type="ARBA" id="ARBA00004141"/>
    </source>
</evidence>
<evidence type="ECO:0000256" key="5">
    <source>
        <dbReference type="ARBA" id="ARBA00023170"/>
    </source>
</evidence>
<feature type="region of interest" description="Disordered" evidence="6">
    <location>
        <begin position="151"/>
        <end position="176"/>
    </location>
</feature>
<reference evidence="8" key="1">
    <citation type="journal article" date="2020" name="Cell">
        <title>Large-Scale Comparative Analyses of Tick Genomes Elucidate Their Genetic Diversity and Vector Capacities.</title>
        <authorList>
            <consortium name="Tick Genome and Microbiome Consortium (TIGMIC)"/>
            <person name="Jia N."/>
            <person name="Wang J."/>
            <person name="Shi W."/>
            <person name="Du L."/>
            <person name="Sun Y."/>
            <person name="Zhan W."/>
            <person name="Jiang J.F."/>
            <person name="Wang Q."/>
            <person name="Zhang B."/>
            <person name="Ji P."/>
            <person name="Bell-Sakyi L."/>
            <person name="Cui X.M."/>
            <person name="Yuan T.T."/>
            <person name="Jiang B.G."/>
            <person name="Yang W.F."/>
            <person name="Lam T.T."/>
            <person name="Chang Q.C."/>
            <person name="Ding S.J."/>
            <person name="Wang X.J."/>
            <person name="Zhu J.G."/>
            <person name="Ruan X.D."/>
            <person name="Zhao L."/>
            <person name="Wei J.T."/>
            <person name="Ye R.Z."/>
            <person name="Que T.C."/>
            <person name="Du C.H."/>
            <person name="Zhou Y.H."/>
            <person name="Cheng J.X."/>
            <person name="Dai P.F."/>
            <person name="Guo W.B."/>
            <person name="Han X.H."/>
            <person name="Huang E.J."/>
            <person name="Li L.F."/>
            <person name="Wei W."/>
            <person name="Gao Y.C."/>
            <person name="Liu J.Z."/>
            <person name="Shao H.Z."/>
            <person name="Wang X."/>
            <person name="Wang C.C."/>
            <person name="Yang T.C."/>
            <person name="Huo Q.B."/>
            <person name="Li W."/>
            <person name="Chen H.Y."/>
            <person name="Chen S.E."/>
            <person name="Zhou L.G."/>
            <person name="Ni X.B."/>
            <person name="Tian J.H."/>
            <person name="Sheng Y."/>
            <person name="Liu T."/>
            <person name="Pan Y.S."/>
            <person name="Xia L.Y."/>
            <person name="Li J."/>
            <person name="Zhao F."/>
            <person name="Cao W.C."/>
        </authorList>
    </citation>
    <scope>NUCLEOTIDE SEQUENCE</scope>
    <source>
        <strain evidence="8">Rmic-2018</strain>
    </source>
</reference>
<keyword evidence="9" id="KW-1185">Reference proteome</keyword>
<comment type="subcellular location">
    <subcellularLocation>
        <location evidence="1">Membrane</location>
        <topology evidence="1">Multi-pass membrane protein</topology>
    </subcellularLocation>
</comment>
<evidence type="ECO:0000256" key="6">
    <source>
        <dbReference type="SAM" id="MobiDB-lite"/>
    </source>
</evidence>
<gene>
    <name evidence="8" type="ORF">HPB51_011341</name>
</gene>
<dbReference type="EMBL" id="JABSTU010000001">
    <property type="protein sequence ID" value="KAH8040552.1"/>
    <property type="molecule type" value="Genomic_DNA"/>
</dbReference>
<keyword evidence="4 7" id="KW-0472">Membrane</keyword>
<dbReference type="PANTHER" id="PTHR21421">
    <property type="entry name" value="GUSTATORY RECEPTOR"/>
    <property type="match status" value="1"/>
</dbReference>
<protein>
    <recommendedName>
        <fullName evidence="10">Gustatory receptor</fullName>
    </recommendedName>
</protein>
<feature type="transmembrane region" description="Helical" evidence="7">
    <location>
        <begin position="362"/>
        <end position="382"/>
    </location>
</feature>
<dbReference type="GO" id="GO:0051606">
    <property type="term" value="P:detection of stimulus"/>
    <property type="evidence" value="ECO:0007669"/>
    <property type="project" value="UniProtKB-ARBA"/>
</dbReference>
<dbReference type="GO" id="GO:0016020">
    <property type="term" value="C:membrane"/>
    <property type="evidence" value="ECO:0007669"/>
    <property type="project" value="UniProtKB-SubCell"/>
</dbReference>
<sequence>MGFTLPSVCPMQFSSTSLRDVIREELMSMTHMAHLQPTVARTLPSFSHAVAAPSGTVSSTPPPPTYASVAAAPPRSFLTSFPSPLPEPSSVPLTALSPGASNTSYYPSYRSTRPTYYYCGYRGHISRFCRKRQQDERRGYDIRERDYTAGALYQGRRYSSPPRRSPSPPASGELRSRFDEMKVMVAPRPASGSPWRRQTTDTVPATFVDLRGPTSRGNDGLSGVWVETLFRELIFFLKLHGFRFYASGSEERSSVSGGTKRRRLLLAASFACPAVCAAYTVHCGASLALALKGHQDAMTTLLPDVSDVCRVLVSLMTAVHGALNGAKVFSLLRHSAAAMAKRQSSSVVHYIKASSSSSVRRSVLVSSAFALLSWLVFVGLRLSTLRSRGLRVYCQSYLYGFDLSGGDGGAVAYVLPVLDALLYGVILAVPRWGIALHVSFGHFLAAMGKQLSDSVRELRFHHASLCRAIGHCDDIYSWLLFFWCGDLVLCFIFGVPWIMARADTDKLAAYAAAIIDVTLAVVLLVALFVAASEPGHLAKESLTPHVLRLSCCDYKAGRAPATRTHAEEVALNQELLMLSTAVRGSRVDMSGWDCFDVHRGTTITVLSMLATYAVVVYQMLHHIN</sequence>
<evidence type="ECO:0000256" key="7">
    <source>
        <dbReference type="SAM" id="Phobius"/>
    </source>
</evidence>
<comment type="caution">
    <text evidence="8">The sequence shown here is derived from an EMBL/GenBank/DDBJ whole genome shotgun (WGS) entry which is preliminary data.</text>
</comment>
<reference evidence="8" key="2">
    <citation type="submission" date="2021-09" db="EMBL/GenBank/DDBJ databases">
        <authorList>
            <person name="Jia N."/>
            <person name="Wang J."/>
            <person name="Shi W."/>
            <person name="Du L."/>
            <person name="Sun Y."/>
            <person name="Zhan W."/>
            <person name="Jiang J."/>
            <person name="Wang Q."/>
            <person name="Zhang B."/>
            <person name="Ji P."/>
            <person name="Sakyi L.B."/>
            <person name="Cui X."/>
            <person name="Yuan T."/>
            <person name="Jiang B."/>
            <person name="Yang W."/>
            <person name="Lam T.T.-Y."/>
            <person name="Chang Q."/>
            <person name="Ding S."/>
            <person name="Wang X."/>
            <person name="Zhu J."/>
            <person name="Ruan X."/>
            <person name="Zhao L."/>
            <person name="Wei J."/>
            <person name="Que T."/>
            <person name="Du C."/>
            <person name="Cheng J."/>
            <person name="Dai P."/>
            <person name="Han X."/>
            <person name="Huang E."/>
            <person name="Gao Y."/>
            <person name="Liu J."/>
            <person name="Shao H."/>
            <person name="Ye R."/>
            <person name="Li L."/>
            <person name="Wei W."/>
            <person name="Wang X."/>
            <person name="Wang C."/>
            <person name="Huo Q."/>
            <person name="Li W."/>
            <person name="Guo W."/>
            <person name="Chen H."/>
            <person name="Chen S."/>
            <person name="Zhou L."/>
            <person name="Zhou L."/>
            <person name="Ni X."/>
            <person name="Tian J."/>
            <person name="Zhou Y."/>
            <person name="Sheng Y."/>
            <person name="Liu T."/>
            <person name="Pan Y."/>
            <person name="Xia L."/>
            <person name="Li J."/>
            <person name="Zhao F."/>
            <person name="Cao W."/>
        </authorList>
    </citation>
    <scope>NUCLEOTIDE SEQUENCE</scope>
    <source>
        <strain evidence="8">Rmic-2018</strain>
        <tissue evidence="8">Larvae</tissue>
    </source>
</reference>